<organism evidence="5 6">
    <name type="scientific">Riccia fluitans</name>
    <dbReference type="NCBI Taxonomy" id="41844"/>
    <lineage>
        <taxon>Eukaryota</taxon>
        <taxon>Viridiplantae</taxon>
        <taxon>Streptophyta</taxon>
        <taxon>Embryophyta</taxon>
        <taxon>Marchantiophyta</taxon>
        <taxon>Marchantiopsida</taxon>
        <taxon>Marchantiidae</taxon>
        <taxon>Marchantiales</taxon>
        <taxon>Ricciaceae</taxon>
        <taxon>Riccia</taxon>
    </lineage>
</organism>
<evidence type="ECO:0000256" key="1">
    <source>
        <dbReference type="ARBA" id="ARBA00010733"/>
    </source>
</evidence>
<feature type="domain" description="SMP" evidence="4">
    <location>
        <begin position="131"/>
        <end position="189"/>
    </location>
</feature>
<dbReference type="AlphaFoldDB" id="A0ABD1ZBH6"/>
<sequence length="202" mass="20268">MSSTQQMRPGATGGVHVTMEDVTAAEPYPGCAPVTTAEARPTRQFTTMSTVPGITATQTVTTGAAATPVTIAAALETAGAREAHKPLTESDARAIQSAEARATGTPGGVKGGPAAMAQSVIDTPGMRGADVTLGDVLSDATLQLPRDKVMTPEDASRVQSAEARHTPTGEIPKGGMAATMQEAAAHNQSTAFVSAGMPGAAV</sequence>
<feature type="region of interest" description="Disordered" evidence="3">
    <location>
        <begin position="150"/>
        <end position="174"/>
    </location>
</feature>
<gene>
    <name evidence="5" type="ORF">R1flu_012633</name>
</gene>
<evidence type="ECO:0000259" key="4">
    <source>
        <dbReference type="Pfam" id="PF04927"/>
    </source>
</evidence>
<keyword evidence="2" id="KW-0677">Repeat</keyword>
<dbReference type="InterPro" id="IPR042971">
    <property type="entry name" value="LEA_SMP"/>
</dbReference>
<comment type="similarity">
    <text evidence="1">Belongs to the LEA type SMP family.</text>
</comment>
<evidence type="ECO:0000313" key="5">
    <source>
        <dbReference type="EMBL" id="KAL2645046.1"/>
    </source>
</evidence>
<keyword evidence="6" id="KW-1185">Reference proteome</keyword>
<dbReference type="Pfam" id="PF04927">
    <property type="entry name" value="SMP"/>
    <property type="match status" value="2"/>
</dbReference>
<dbReference type="PANTHER" id="PTHR31174:SF7">
    <property type="entry name" value="LATE EMBRYOGENESIS ABUNDANT PROTEIN 31-RELATED"/>
    <property type="match status" value="1"/>
</dbReference>
<feature type="domain" description="SMP" evidence="4">
    <location>
        <begin position="69"/>
        <end position="119"/>
    </location>
</feature>
<evidence type="ECO:0000256" key="2">
    <source>
        <dbReference type="ARBA" id="ARBA00022737"/>
    </source>
</evidence>
<accession>A0ABD1ZBH6</accession>
<comment type="caution">
    <text evidence="5">The sequence shown here is derived from an EMBL/GenBank/DDBJ whole genome shotgun (WGS) entry which is preliminary data.</text>
</comment>
<dbReference type="InterPro" id="IPR007011">
    <property type="entry name" value="LEA_SMP_dom"/>
</dbReference>
<feature type="compositionally biased region" description="Basic and acidic residues" evidence="3">
    <location>
        <begin position="150"/>
        <end position="167"/>
    </location>
</feature>
<name>A0ABD1ZBH6_9MARC</name>
<reference evidence="5 6" key="1">
    <citation type="submission" date="2024-09" db="EMBL/GenBank/DDBJ databases">
        <title>Chromosome-scale assembly of Riccia fluitans.</title>
        <authorList>
            <person name="Paukszto L."/>
            <person name="Sawicki J."/>
            <person name="Karawczyk K."/>
            <person name="Piernik-Szablinska J."/>
            <person name="Szczecinska M."/>
            <person name="Mazdziarz M."/>
        </authorList>
    </citation>
    <scope>NUCLEOTIDE SEQUENCE [LARGE SCALE GENOMIC DNA]</scope>
    <source>
        <strain evidence="5">Rf_01</strain>
        <tissue evidence="5">Aerial parts of the thallus</tissue>
    </source>
</reference>
<protein>
    <recommendedName>
        <fullName evidence="4">SMP domain-containing protein</fullName>
    </recommendedName>
</protein>
<proteinExistence type="inferred from homology"/>
<dbReference type="EMBL" id="JBHFFA010000002">
    <property type="protein sequence ID" value="KAL2645046.1"/>
    <property type="molecule type" value="Genomic_DNA"/>
</dbReference>
<dbReference type="PANTHER" id="PTHR31174">
    <property type="entry name" value="SEED MATURATION FAMILY PROTEIN"/>
    <property type="match status" value="1"/>
</dbReference>
<evidence type="ECO:0000256" key="3">
    <source>
        <dbReference type="SAM" id="MobiDB-lite"/>
    </source>
</evidence>
<dbReference type="Proteomes" id="UP001605036">
    <property type="component" value="Unassembled WGS sequence"/>
</dbReference>
<evidence type="ECO:0000313" key="6">
    <source>
        <dbReference type="Proteomes" id="UP001605036"/>
    </source>
</evidence>